<dbReference type="Pfam" id="PF14973">
    <property type="entry name" value="TINF2_N"/>
    <property type="match status" value="1"/>
</dbReference>
<protein>
    <recommendedName>
        <fullName evidence="1">TERF1-interacting nuclear factor 2 N-terminal domain-containing protein</fullName>
    </recommendedName>
</protein>
<sequence length="65" mass="7470">MQSVTLEDPCSLRVAAAWVWTVVKARDMMQFEKVLELLDVFHTLLPQLVTPIKHMKVMFGLKTVV</sequence>
<dbReference type="GeneTree" id="ENSGT01060000248783"/>
<keyword evidence="3" id="KW-1185">Reference proteome</keyword>
<feature type="domain" description="TERF1-interacting nuclear factor 2 N-terminal" evidence="1">
    <location>
        <begin position="20"/>
        <end position="63"/>
    </location>
</feature>
<dbReference type="AlphaFoldDB" id="A0A3B3QAT3"/>
<accession>A0A3B3QAT3</accession>
<organism evidence="2 3">
    <name type="scientific">Paramormyrops kingsleyae</name>
    <dbReference type="NCBI Taxonomy" id="1676925"/>
    <lineage>
        <taxon>Eukaryota</taxon>
        <taxon>Metazoa</taxon>
        <taxon>Chordata</taxon>
        <taxon>Craniata</taxon>
        <taxon>Vertebrata</taxon>
        <taxon>Euteleostomi</taxon>
        <taxon>Actinopterygii</taxon>
        <taxon>Neopterygii</taxon>
        <taxon>Teleostei</taxon>
        <taxon>Osteoglossocephala</taxon>
        <taxon>Osteoglossomorpha</taxon>
        <taxon>Osteoglossiformes</taxon>
        <taxon>Mormyridae</taxon>
        <taxon>Paramormyrops</taxon>
    </lineage>
</organism>
<evidence type="ECO:0000259" key="1">
    <source>
        <dbReference type="Pfam" id="PF14973"/>
    </source>
</evidence>
<reference evidence="2" key="1">
    <citation type="submission" date="2025-08" db="UniProtKB">
        <authorList>
            <consortium name="Ensembl"/>
        </authorList>
    </citation>
    <scope>IDENTIFICATION</scope>
</reference>
<reference evidence="2" key="2">
    <citation type="submission" date="2025-09" db="UniProtKB">
        <authorList>
            <consortium name="Ensembl"/>
        </authorList>
    </citation>
    <scope>IDENTIFICATION</scope>
</reference>
<dbReference type="Ensembl" id="ENSPKIT00000026690.1">
    <property type="protein sequence ID" value="ENSPKIP00000002740.1"/>
    <property type="gene ID" value="ENSPKIG00000020521.1"/>
</dbReference>
<evidence type="ECO:0000313" key="2">
    <source>
        <dbReference type="Ensembl" id="ENSPKIP00000002740.1"/>
    </source>
</evidence>
<dbReference type="InterPro" id="IPR029400">
    <property type="entry name" value="TINF2_N"/>
</dbReference>
<dbReference type="Proteomes" id="UP000261540">
    <property type="component" value="Unplaced"/>
</dbReference>
<name>A0A3B3QAT3_9TELE</name>
<proteinExistence type="predicted"/>
<evidence type="ECO:0000313" key="3">
    <source>
        <dbReference type="Proteomes" id="UP000261540"/>
    </source>
</evidence>